<evidence type="ECO:0000313" key="3">
    <source>
        <dbReference type="EMBL" id="MBM2767100.1"/>
    </source>
</evidence>
<dbReference type="GO" id="GO:0005737">
    <property type="term" value="C:cytoplasm"/>
    <property type="evidence" value="ECO:0007669"/>
    <property type="project" value="TreeGrafter"/>
</dbReference>
<reference evidence="3 6" key="2">
    <citation type="submission" date="2021-02" db="EMBL/GenBank/DDBJ databases">
        <title>Draft genome of the type strains Burkholderia anthina DSM16086.</title>
        <authorList>
            <person name="Hertel R."/>
            <person name="Meissner J."/>
            <person name="Poehlein A."/>
            <person name="Daniel R."/>
            <person name="Commichau F.M."/>
        </authorList>
    </citation>
    <scope>NUCLEOTIDE SEQUENCE [LARGE SCALE GENOMIC DNA]</scope>
    <source>
        <strain evidence="3 6">DSM 16086</strain>
    </source>
</reference>
<dbReference type="Pfam" id="PF02567">
    <property type="entry name" value="PhzC-PhzF"/>
    <property type="match status" value="1"/>
</dbReference>
<dbReference type="GO" id="GO:0016853">
    <property type="term" value="F:isomerase activity"/>
    <property type="evidence" value="ECO:0007669"/>
    <property type="project" value="TreeGrafter"/>
</dbReference>
<name>A0A6P2G2Y9_9BURK</name>
<dbReference type="PIRSF" id="PIRSF016184">
    <property type="entry name" value="PhzC_PhzF"/>
    <property type="match status" value="1"/>
</dbReference>
<organism evidence="4 5">
    <name type="scientific">Burkholderia anthina</name>
    <dbReference type="NCBI Taxonomy" id="179879"/>
    <lineage>
        <taxon>Bacteria</taxon>
        <taxon>Pseudomonadati</taxon>
        <taxon>Pseudomonadota</taxon>
        <taxon>Betaproteobacteria</taxon>
        <taxon>Burkholderiales</taxon>
        <taxon>Burkholderiaceae</taxon>
        <taxon>Burkholderia</taxon>
        <taxon>Burkholderia cepacia complex</taxon>
    </lineage>
</organism>
<dbReference type="InterPro" id="IPR003719">
    <property type="entry name" value="Phenazine_PhzF-like"/>
</dbReference>
<feature type="active site" evidence="2">
    <location>
        <position position="49"/>
    </location>
</feature>
<evidence type="ECO:0000256" key="1">
    <source>
        <dbReference type="ARBA" id="ARBA00008270"/>
    </source>
</evidence>
<dbReference type="PANTHER" id="PTHR13774:SF32">
    <property type="entry name" value="ANTISENSE-ENHANCING SEQUENCE 1"/>
    <property type="match status" value="1"/>
</dbReference>
<dbReference type="Gene3D" id="3.10.310.10">
    <property type="entry name" value="Diaminopimelate Epimerase, Chain A, domain 1"/>
    <property type="match status" value="2"/>
</dbReference>
<proteinExistence type="inferred from homology"/>
<sequence length="293" mass="30990">MTGRRVRFKQVDAFTSVPFKGNALAVVFDADSLGDDDMLAIARWTNLSETTFVCTPTDPEADYRVRIFTPGGELPFAGHPTLGTAHAFLESGARPRTPGRLIQQCGVGRVELRERADGWAFAAPPARFTPLDRADYPALAAALRSDAIDPDAEPCAVDNGAPWLVVRLTSADACVGLAPDQAALEAITHRYGTDGLAVYAPHPDGGPATFEIRCLMTGGSFGVGEDPVTGSANAALAGLLSRQQRRPGPSYTVRQGTAIGRDGRIFVHYGDDGTIWIGGHVVTVVDGTFQAPA</sequence>
<accession>A0A6P2G2Y9</accession>
<dbReference type="SUPFAM" id="SSF54506">
    <property type="entry name" value="Diaminopimelate epimerase-like"/>
    <property type="match status" value="1"/>
</dbReference>
<dbReference type="AlphaFoldDB" id="A0A6P2G2Y9"/>
<dbReference type="PANTHER" id="PTHR13774">
    <property type="entry name" value="PHENAZINE BIOSYNTHESIS PROTEIN"/>
    <property type="match status" value="1"/>
</dbReference>
<dbReference type="GeneID" id="56498451"/>
<evidence type="ECO:0000313" key="4">
    <source>
        <dbReference type="EMBL" id="VVU47729.1"/>
    </source>
</evidence>
<protein>
    <submittedName>
        <fullName evidence="4">PhzF family phenazine biosynthesis protein</fullName>
    </submittedName>
</protein>
<dbReference type="NCBIfam" id="TIGR00654">
    <property type="entry name" value="PhzF_family"/>
    <property type="match status" value="1"/>
</dbReference>
<evidence type="ECO:0000313" key="6">
    <source>
        <dbReference type="Proteomes" id="UP000755577"/>
    </source>
</evidence>
<dbReference type="Proteomes" id="UP000494201">
    <property type="component" value="Unassembled WGS sequence"/>
</dbReference>
<dbReference type="EMBL" id="JAFCIQ010000006">
    <property type="protein sequence ID" value="MBM2767100.1"/>
    <property type="molecule type" value="Genomic_DNA"/>
</dbReference>
<dbReference type="Proteomes" id="UP000755577">
    <property type="component" value="Unassembled WGS sequence"/>
</dbReference>
<gene>
    <name evidence="4" type="ORF">BAN20980_00422</name>
    <name evidence="3" type="ORF">JQK92_11765</name>
</gene>
<reference evidence="4 5" key="1">
    <citation type="submission" date="2019-09" db="EMBL/GenBank/DDBJ databases">
        <authorList>
            <person name="Depoorter E."/>
        </authorList>
    </citation>
    <scope>NUCLEOTIDE SEQUENCE [LARGE SCALE GENOMIC DNA]</scope>
    <source>
        <strain evidence="4">LMG 20980</strain>
    </source>
</reference>
<comment type="similarity">
    <text evidence="1">Belongs to the PhzF family.</text>
</comment>
<evidence type="ECO:0000313" key="5">
    <source>
        <dbReference type="Proteomes" id="UP000494201"/>
    </source>
</evidence>
<evidence type="ECO:0000256" key="2">
    <source>
        <dbReference type="PIRSR" id="PIRSR016184-1"/>
    </source>
</evidence>
<dbReference type="RefSeq" id="WP_174925024.1">
    <property type="nucleotide sequence ID" value="NZ_CABVLY010000001.1"/>
</dbReference>
<dbReference type="EMBL" id="CABVLY010000001">
    <property type="protein sequence ID" value="VVU47729.1"/>
    <property type="molecule type" value="Genomic_DNA"/>
</dbReference>
<keyword evidence="6" id="KW-1185">Reference proteome</keyword>